<dbReference type="InterPro" id="IPR025736">
    <property type="entry name" value="PucR_C-HTH_dom"/>
</dbReference>
<dbReference type="RefSeq" id="WP_032076837.1">
    <property type="nucleotide sequence ID" value="NZ_CP020953.1"/>
</dbReference>
<evidence type="ECO:0000313" key="2">
    <source>
        <dbReference type="EMBL" id="AWI05721.1"/>
    </source>
</evidence>
<dbReference type="OrthoDB" id="212459at2"/>
<dbReference type="InterPro" id="IPR042070">
    <property type="entry name" value="PucR_C-HTH_sf"/>
</dbReference>
<protein>
    <recommendedName>
        <fullName evidence="1">PucR C-terminal helix-turn-helix domain-containing protein</fullName>
    </recommendedName>
</protein>
<gene>
    <name evidence="2" type="ORF">B9W14_14820</name>
</gene>
<accession>A0A2U8DTD7</accession>
<dbReference type="AlphaFoldDB" id="A0A2U8DTD7"/>
<dbReference type="KEGG" id="cdrk:B9W14_14820"/>
<dbReference type="EMBL" id="CP020953">
    <property type="protein sequence ID" value="AWI05721.1"/>
    <property type="molecule type" value="Genomic_DNA"/>
</dbReference>
<sequence>MLVLMSEIVNKLLKYNPVFRIKHDLYVKRCKFLDCNDFSLNSDTIYLGSISNLSSDISLNSPANLLFLSDVDIPNYLKNNTMINYILINENIGSSKIFNELQDLFSFHEMEAVCSEKLFKALCKGNNIKQLLDTCMEILGNPLLLTDSYLHLMDYSGFSDNIDEPLWKECIIAGHIPLKYINQRNFNLTIKNTIDSDIMWEIGSLKHKQILARIRLNGTVIAYLKILQYNKEITQSDITIIPEICSVLALSIEKSKYSFFIPKSPIETLIIALLKGRIISEISIEEIKNQLKYPYYYVVSFYIRSHVPDLTTKLYHMKGVISSFFYHYHTVIYADHIITLIDKKTSSAPVIDTTIYNSFIQLLSDNKLTAGISRCFQSLIKISKFHMQSVKAAELGYKLDKEDSPYFYNDYAVYHLFDTCSSKEKLEEFCDPLILQLINRDKENGTSYTLSLYNYIKNNFDMQKTSNFMNVHYNTMKYRLKKIQDILQIDLNNSNTVFHINMSFRILELLGYLKL</sequence>
<dbReference type="Proteomes" id="UP000244910">
    <property type="component" value="Chromosome"/>
</dbReference>
<evidence type="ECO:0000313" key="3">
    <source>
        <dbReference type="Proteomes" id="UP000244910"/>
    </source>
</evidence>
<dbReference type="PANTHER" id="PTHR33744">
    <property type="entry name" value="CARBOHYDRATE DIACID REGULATOR"/>
    <property type="match status" value="1"/>
</dbReference>
<keyword evidence="3" id="KW-1185">Reference proteome</keyword>
<dbReference type="Pfam" id="PF13556">
    <property type="entry name" value="HTH_30"/>
    <property type="match status" value="1"/>
</dbReference>
<name>A0A2U8DTD7_9CLOT</name>
<dbReference type="Gene3D" id="1.10.10.2840">
    <property type="entry name" value="PucR C-terminal helix-turn-helix domain"/>
    <property type="match status" value="1"/>
</dbReference>
<evidence type="ECO:0000259" key="1">
    <source>
        <dbReference type="Pfam" id="PF13556"/>
    </source>
</evidence>
<reference evidence="3" key="1">
    <citation type="submission" date="2017-04" db="EMBL/GenBank/DDBJ databases">
        <authorList>
            <person name="Song Y."/>
            <person name="Cho B.-K."/>
        </authorList>
    </citation>
    <scope>NUCLEOTIDE SEQUENCE [LARGE SCALE GENOMIC DNA]</scope>
    <source>
        <strain evidence="3">SL1</strain>
    </source>
</reference>
<dbReference type="InterPro" id="IPR051448">
    <property type="entry name" value="CdaR-like_regulators"/>
</dbReference>
<proteinExistence type="predicted"/>
<feature type="domain" description="PucR C-terminal helix-turn-helix" evidence="1">
    <location>
        <begin position="452"/>
        <end position="506"/>
    </location>
</feature>
<organism evidence="2 3">
    <name type="scientific">Clostridium drakei</name>
    <dbReference type="NCBI Taxonomy" id="332101"/>
    <lineage>
        <taxon>Bacteria</taxon>
        <taxon>Bacillati</taxon>
        <taxon>Bacillota</taxon>
        <taxon>Clostridia</taxon>
        <taxon>Eubacteriales</taxon>
        <taxon>Clostridiaceae</taxon>
        <taxon>Clostridium</taxon>
    </lineage>
</organism>
<dbReference type="PANTHER" id="PTHR33744:SF1">
    <property type="entry name" value="DNA-BINDING TRANSCRIPTIONAL ACTIVATOR ADER"/>
    <property type="match status" value="1"/>
</dbReference>